<comment type="caution">
    <text evidence="2">The sequence shown here is derived from an EMBL/GenBank/DDBJ whole genome shotgun (WGS) entry which is preliminary data.</text>
</comment>
<dbReference type="HAMAP" id="MF_00861">
    <property type="entry name" value="EutB"/>
    <property type="match status" value="1"/>
</dbReference>
<dbReference type="EC" id="4.3.1.7" evidence="1"/>
<comment type="function">
    <text evidence="1">Catalyzes the deamination of various vicinal amino-alcohols to oxo compounds. Allows this organism to utilize ethanolamine as the sole source of nitrogen and carbon in the presence of vitamin B12.</text>
</comment>
<evidence type="ECO:0000256" key="1">
    <source>
        <dbReference type="HAMAP-Rule" id="MF_00861"/>
    </source>
</evidence>
<dbReference type="InterPro" id="IPR044939">
    <property type="entry name" value="EutB_dom_2_sf"/>
</dbReference>
<dbReference type="Proteomes" id="UP000433309">
    <property type="component" value="Unassembled WGS sequence"/>
</dbReference>
<feature type="binding site" evidence="1">
    <location>
        <position position="195"/>
    </location>
    <ligand>
        <name>adenosylcob(III)alamin</name>
        <dbReference type="ChEBI" id="CHEBI:18408"/>
    </ligand>
</feature>
<feature type="binding site" evidence="1">
    <location>
        <begin position="161"/>
        <end position="163"/>
    </location>
    <ligand>
        <name>substrate</name>
    </ligand>
</feature>
<dbReference type="RefSeq" id="WP_154383565.1">
    <property type="nucleotide sequence ID" value="NZ_WKJK01000034.1"/>
</dbReference>
<feature type="binding site" evidence="1">
    <location>
        <position position="403"/>
    </location>
    <ligand>
        <name>adenosylcob(III)alamin</name>
        <dbReference type="ChEBI" id="CHEBI:18408"/>
    </ligand>
</feature>
<dbReference type="GO" id="GO:0046336">
    <property type="term" value="P:ethanolamine catabolic process"/>
    <property type="evidence" value="ECO:0007669"/>
    <property type="project" value="UniProtKB-UniRule"/>
</dbReference>
<evidence type="ECO:0000313" key="3">
    <source>
        <dbReference type="Proteomes" id="UP000433309"/>
    </source>
</evidence>
<dbReference type="Pfam" id="PF06751">
    <property type="entry name" value="EutB"/>
    <property type="match status" value="1"/>
</dbReference>
<reference evidence="2 3" key="1">
    <citation type="submission" date="2019-11" db="EMBL/GenBank/DDBJ databases">
        <title>Novel species isolated from a subtropical stream in China.</title>
        <authorList>
            <person name="Lu H."/>
        </authorList>
    </citation>
    <scope>NUCLEOTIDE SEQUENCE [LARGE SCALE GENOMIC DNA]</scope>
    <source>
        <strain evidence="2 3">FT80W</strain>
    </source>
</reference>
<comment type="subcellular location">
    <subcellularLocation>
        <location evidence="1">Bacterial microcompartment</location>
    </subcellularLocation>
</comment>
<gene>
    <name evidence="1 2" type="primary">eutB</name>
    <name evidence="2" type="ORF">GJ699_32470</name>
</gene>
<name>A0A6I2L8Y0_9BURK</name>
<comment type="similarity">
    <text evidence="1">Belongs to the EutB family.</text>
</comment>
<dbReference type="InterPro" id="IPR010628">
    <property type="entry name" value="EutB"/>
</dbReference>
<keyword evidence="1" id="KW-0170">Cobalt</keyword>
<proteinExistence type="inferred from homology"/>
<feature type="binding site" evidence="1">
    <location>
        <position position="247"/>
    </location>
    <ligand>
        <name>adenosylcob(III)alamin</name>
        <dbReference type="ChEBI" id="CHEBI:18408"/>
    </ligand>
</feature>
<keyword evidence="1 2" id="KW-0456">Lyase</keyword>
<dbReference type="UniPathway" id="UPA00560"/>
<dbReference type="InterPro" id="IPR013785">
    <property type="entry name" value="Aldolase_TIM"/>
</dbReference>
<protein>
    <recommendedName>
        <fullName evidence="1">Ethanolamine ammonia-lyase large subunit</fullName>
        <shortName evidence="1">EAL large subunit</shortName>
        <ecNumber evidence="1">4.3.1.7</ecNumber>
    </recommendedName>
</protein>
<dbReference type="NCBIfam" id="NF011649">
    <property type="entry name" value="PRK15067.1"/>
    <property type="match status" value="1"/>
</dbReference>
<dbReference type="PANTHER" id="PTHR39329:SF1">
    <property type="entry name" value="ETHANOLAMINE AMMONIA-LYASE LARGE SUBUNIT"/>
    <property type="match status" value="1"/>
</dbReference>
<comment type="catalytic activity">
    <reaction evidence="1">
        <text>ethanolamine = acetaldehyde + NH4(+)</text>
        <dbReference type="Rhea" id="RHEA:15313"/>
        <dbReference type="ChEBI" id="CHEBI:15343"/>
        <dbReference type="ChEBI" id="CHEBI:28938"/>
        <dbReference type="ChEBI" id="CHEBI:57603"/>
        <dbReference type="EC" id="4.3.1.7"/>
    </reaction>
</comment>
<dbReference type="GO" id="GO:0006520">
    <property type="term" value="P:amino acid metabolic process"/>
    <property type="evidence" value="ECO:0007669"/>
    <property type="project" value="InterPro"/>
</dbReference>
<dbReference type="Gene3D" id="1.10.220.70">
    <property type="entry name" value="lyase"/>
    <property type="match status" value="1"/>
</dbReference>
<feature type="binding site" evidence="1">
    <location>
        <position position="289"/>
    </location>
    <ligand>
        <name>substrate</name>
    </ligand>
</feature>
<dbReference type="InterPro" id="IPR044941">
    <property type="entry name" value="EutB_N_sf"/>
</dbReference>
<feature type="binding site" evidence="1">
    <location>
        <position position="194"/>
    </location>
    <ligand>
        <name>substrate</name>
    </ligand>
</feature>
<dbReference type="GO" id="GO:0031471">
    <property type="term" value="C:ethanolamine degradation polyhedral organelle"/>
    <property type="evidence" value="ECO:0007669"/>
    <property type="project" value="UniProtKB-UniRule"/>
</dbReference>
<keyword evidence="1" id="KW-1283">Bacterial microcompartment</keyword>
<dbReference type="GO" id="GO:0031419">
    <property type="term" value="F:cobalamin binding"/>
    <property type="evidence" value="ECO:0007669"/>
    <property type="project" value="UniProtKB-UniRule"/>
</dbReference>
<keyword evidence="3" id="KW-1185">Reference proteome</keyword>
<sequence>MSSFSHTVGSRTYQFRDLKDLMAKATPARSGDYLAGLAAASAEERVAAQMALAALPLSIFLQQALIPYEDDEVTRLIIDRHDRAAFAPIAHLTVGDFRNWLLGDGADSAALAAVSPGITPEMAAAVSKLMRVQDLILVAKKCHVTTAFRNTIGLPGRMSTRLQPNHPTDDATGIAASVLDGLLYGSGDAVIGINPATDNVPQVIKIVTMLDEIIDRYGIPTQSCVLTHVTNTIAAIERGAPVDLVFQSIAGTEAANAGFGINLALLDEARQAALSLRRGSVGNNVMYFETGQGSALSANAHHGVDQQTCEARAYAVARAFAPLLVNSVVGFIGPEYLYDGKQIVRAGLEDHFCAKLLGLPMGCDVCYTNHAEADQNDMDILLTLLGTAGCTFVMGIPGSDDIMLNYQTTSFHDALYARRVLGLKPAPEFEAWLQRMEIFTRDAQVTLGNGLPPAFERALLRLS</sequence>
<comment type="subunit">
    <text evidence="1">The basic unit is a heterodimer which dimerizes to form tetramers. The heterotetramers trimerize; 6 large subunits form a core ring with 6 small subunits projecting outwards.</text>
</comment>
<dbReference type="PIRSF" id="PIRSF018788">
    <property type="entry name" value="EutB"/>
    <property type="match status" value="1"/>
</dbReference>
<comment type="pathway">
    <text evidence="1">Amine and polyamine degradation; ethanolamine degradation.</text>
</comment>
<feature type="binding site" evidence="1">
    <location>
        <position position="297"/>
    </location>
    <ligand>
        <name>adenosylcob(III)alamin</name>
        <dbReference type="ChEBI" id="CHEBI:18408"/>
    </ligand>
</feature>
<dbReference type="Gene3D" id="3.20.20.70">
    <property type="entry name" value="Aldolase class I"/>
    <property type="match status" value="1"/>
</dbReference>
<dbReference type="EMBL" id="WKJK01000034">
    <property type="protein sequence ID" value="MRW94691.1"/>
    <property type="molecule type" value="Genomic_DNA"/>
</dbReference>
<keyword evidence="1" id="KW-0846">Cobalamin</keyword>
<organism evidence="2 3">
    <name type="scientific">Duganella guangzhouensis</name>
    <dbReference type="NCBI Taxonomy" id="2666084"/>
    <lineage>
        <taxon>Bacteria</taxon>
        <taxon>Pseudomonadati</taxon>
        <taxon>Pseudomonadota</taxon>
        <taxon>Betaproteobacteria</taxon>
        <taxon>Burkholderiales</taxon>
        <taxon>Oxalobacteraceae</taxon>
        <taxon>Telluria group</taxon>
        <taxon>Duganella</taxon>
    </lineage>
</organism>
<dbReference type="GO" id="GO:0008851">
    <property type="term" value="F:ethanolamine ammonia-lyase activity"/>
    <property type="evidence" value="ECO:0007669"/>
    <property type="project" value="UniProtKB-UniRule"/>
</dbReference>
<accession>A0A6I2L8Y0</accession>
<dbReference type="Gene3D" id="2.30.170.30">
    <property type="entry name" value="ethanolamine ammonia-lyase heavy chain domain like"/>
    <property type="match status" value="1"/>
</dbReference>
<dbReference type="GO" id="GO:0009350">
    <property type="term" value="C:ethanolamine ammonia-lyase complex"/>
    <property type="evidence" value="ECO:0007669"/>
    <property type="project" value="UniProtKB-UniRule"/>
</dbReference>
<dbReference type="AlphaFoldDB" id="A0A6I2L8Y0"/>
<dbReference type="GO" id="GO:0005829">
    <property type="term" value="C:cytosol"/>
    <property type="evidence" value="ECO:0007669"/>
    <property type="project" value="TreeGrafter"/>
</dbReference>
<feature type="binding site" evidence="1">
    <location>
        <position position="364"/>
    </location>
    <ligand>
        <name>substrate</name>
    </ligand>
</feature>
<comment type="cofactor">
    <cofactor evidence="1">
        <name>adenosylcob(III)alamin</name>
        <dbReference type="ChEBI" id="CHEBI:18408"/>
    </cofactor>
    <text evidence="1">Binds between the large and small subunits.</text>
</comment>
<dbReference type="PANTHER" id="PTHR39329">
    <property type="entry name" value="ETHANOLAMINE AMMONIA-LYASE HEAVY CHAIN"/>
    <property type="match status" value="1"/>
</dbReference>
<evidence type="ECO:0000313" key="2">
    <source>
        <dbReference type="EMBL" id="MRW94691.1"/>
    </source>
</evidence>
<dbReference type="FunFam" id="3.20.20.70:FF:000055">
    <property type="entry name" value="Ethanolamine ammonia-lyase heavy chain"/>
    <property type="match status" value="1"/>
</dbReference>